<reference evidence="3 4" key="1">
    <citation type="journal article" date="2016" name="Proc. Natl. Acad. Sci. U.S.A.">
        <title>Comparative genomics of biotechnologically important yeasts.</title>
        <authorList>
            <person name="Riley R."/>
            <person name="Haridas S."/>
            <person name="Wolfe K.H."/>
            <person name="Lopes M.R."/>
            <person name="Hittinger C.T."/>
            <person name="Goeker M."/>
            <person name="Salamov A.A."/>
            <person name="Wisecaver J.H."/>
            <person name="Long T.M."/>
            <person name="Calvey C.H."/>
            <person name="Aerts A.L."/>
            <person name="Barry K.W."/>
            <person name="Choi C."/>
            <person name="Clum A."/>
            <person name="Coughlan A.Y."/>
            <person name="Deshpande S."/>
            <person name="Douglass A.P."/>
            <person name="Hanson S.J."/>
            <person name="Klenk H.-P."/>
            <person name="LaButti K.M."/>
            <person name="Lapidus A."/>
            <person name="Lindquist E.A."/>
            <person name="Lipzen A.M."/>
            <person name="Meier-Kolthoff J.P."/>
            <person name="Ohm R.A."/>
            <person name="Otillar R.P."/>
            <person name="Pangilinan J.L."/>
            <person name="Peng Y."/>
            <person name="Rokas A."/>
            <person name="Rosa C.A."/>
            <person name="Scheuner C."/>
            <person name="Sibirny A.A."/>
            <person name="Slot J.C."/>
            <person name="Stielow J.B."/>
            <person name="Sun H."/>
            <person name="Kurtzman C.P."/>
            <person name="Blackwell M."/>
            <person name="Grigoriev I.V."/>
            <person name="Jeffries T.W."/>
        </authorList>
    </citation>
    <scope>NUCLEOTIDE SEQUENCE [LARGE SCALE GENOMIC DNA]</scope>
    <source>
        <strain evidence="3 4">NRRL Y-11557</strain>
    </source>
</reference>
<gene>
    <name evidence="3" type="ORF">LIPSTDRAFT_65218</name>
</gene>
<proteinExistence type="inferred from homology"/>
<sequence length="306" mass="34394">MPGSTTLDGKKRKAYPVIVANQKQSKTVSSKGRSSKNLHQKEKGSYSNKKRKLVEKGASSNYEYAESFDELSDDEVLVHHEFDVADVSRGEEQDIYEDNSTDGDEPRSDSNDEEEVSDDNDEKAAEIQEEDDDDTEGDYEAESEPDDDEEIENINAAANEKRTNRNVIALTSFACTQLTIHAEKKRTDPEAFSSAMTAILSSHLKAHDRKDPVLVRSKQTAKAIEESKLEAKARRELRLEKKQFLDKERIKDVITGIREGETPNPDGVQKTTERERMLKKTAKRGVVKLFNTVIEAQKKATDALAV</sequence>
<feature type="compositionally biased region" description="Acidic residues" evidence="2">
    <location>
        <begin position="93"/>
        <end position="103"/>
    </location>
</feature>
<feature type="compositionally biased region" description="Acidic residues" evidence="2">
    <location>
        <begin position="111"/>
        <end position="151"/>
    </location>
</feature>
<dbReference type="STRING" id="675824.A0A1E3PZF1"/>
<dbReference type="Pfam" id="PF07890">
    <property type="entry name" value="Rrp15p"/>
    <property type="match status" value="1"/>
</dbReference>
<feature type="region of interest" description="Disordered" evidence="2">
    <location>
        <begin position="82"/>
        <end position="151"/>
    </location>
</feature>
<dbReference type="InterPro" id="IPR012459">
    <property type="entry name" value="Rrp15"/>
</dbReference>
<dbReference type="EMBL" id="KV454299">
    <property type="protein sequence ID" value="ODQ70766.1"/>
    <property type="molecule type" value="Genomic_DNA"/>
</dbReference>
<accession>A0A1E3PZF1</accession>
<dbReference type="GO" id="GO:0030687">
    <property type="term" value="C:preribosome, large subunit precursor"/>
    <property type="evidence" value="ECO:0007669"/>
    <property type="project" value="TreeGrafter"/>
</dbReference>
<dbReference type="PANTHER" id="PTHR13245">
    <property type="entry name" value="RRP15-LIKE PROTEIN"/>
    <property type="match status" value="1"/>
</dbReference>
<evidence type="ECO:0000256" key="2">
    <source>
        <dbReference type="SAM" id="MobiDB-lite"/>
    </source>
</evidence>
<evidence type="ECO:0000256" key="1">
    <source>
        <dbReference type="ARBA" id="ARBA00007462"/>
    </source>
</evidence>
<feature type="region of interest" description="Disordered" evidence="2">
    <location>
        <begin position="1"/>
        <end position="56"/>
    </location>
</feature>
<keyword evidence="4" id="KW-1185">Reference proteome</keyword>
<evidence type="ECO:0000313" key="3">
    <source>
        <dbReference type="EMBL" id="ODQ70766.1"/>
    </source>
</evidence>
<name>A0A1E3PZF1_LIPST</name>
<feature type="compositionally biased region" description="Basic and acidic residues" evidence="2">
    <location>
        <begin position="82"/>
        <end position="92"/>
    </location>
</feature>
<evidence type="ECO:0000313" key="4">
    <source>
        <dbReference type="Proteomes" id="UP000094385"/>
    </source>
</evidence>
<comment type="similarity">
    <text evidence="1">Belongs to the RRP15 family.</text>
</comment>
<dbReference type="PANTHER" id="PTHR13245:SF14">
    <property type="entry name" value="RRP15-LIKE PROTEIN"/>
    <property type="match status" value="1"/>
</dbReference>
<dbReference type="GO" id="GO:0000460">
    <property type="term" value="P:maturation of 5.8S rRNA"/>
    <property type="evidence" value="ECO:0007669"/>
    <property type="project" value="TreeGrafter"/>
</dbReference>
<dbReference type="GO" id="GO:0000470">
    <property type="term" value="P:maturation of LSU-rRNA"/>
    <property type="evidence" value="ECO:0007669"/>
    <property type="project" value="TreeGrafter"/>
</dbReference>
<organism evidence="3 4">
    <name type="scientific">Lipomyces starkeyi NRRL Y-11557</name>
    <dbReference type="NCBI Taxonomy" id="675824"/>
    <lineage>
        <taxon>Eukaryota</taxon>
        <taxon>Fungi</taxon>
        <taxon>Dikarya</taxon>
        <taxon>Ascomycota</taxon>
        <taxon>Saccharomycotina</taxon>
        <taxon>Lipomycetes</taxon>
        <taxon>Lipomycetales</taxon>
        <taxon>Lipomycetaceae</taxon>
        <taxon>Lipomyces</taxon>
    </lineage>
</organism>
<protein>
    <recommendedName>
        <fullName evidence="5">Rrp15p-domain-containing protein</fullName>
    </recommendedName>
</protein>
<dbReference type="AlphaFoldDB" id="A0A1E3PZF1"/>
<feature type="compositionally biased region" description="Polar residues" evidence="2">
    <location>
        <begin position="21"/>
        <end position="32"/>
    </location>
</feature>
<dbReference type="Proteomes" id="UP000094385">
    <property type="component" value="Unassembled WGS sequence"/>
</dbReference>
<dbReference type="OrthoDB" id="20949at2759"/>
<evidence type="ECO:0008006" key="5">
    <source>
        <dbReference type="Google" id="ProtNLM"/>
    </source>
</evidence>